<keyword evidence="1" id="KW-1133">Transmembrane helix</keyword>
<name>A0A3S5BI86_9PLAT</name>
<dbReference type="EMBL" id="CAAALY010072443">
    <property type="protein sequence ID" value="VEL25226.1"/>
    <property type="molecule type" value="Genomic_DNA"/>
</dbReference>
<gene>
    <name evidence="2" type="ORF">PXEA_LOCUS18666</name>
</gene>
<reference evidence="2" key="1">
    <citation type="submission" date="2018-11" db="EMBL/GenBank/DDBJ databases">
        <authorList>
            <consortium name="Pathogen Informatics"/>
        </authorList>
    </citation>
    <scope>NUCLEOTIDE SEQUENCE</scope>
</reference>
<evidence type="ECO:0000313" key="2">
    <source>
        <dbReference type="EMBL" id="VEL25226.1"/>
    </source>
</evidence>
<dbReference type="OrthoDB" id="6429739at2759"/>
<feature type="transmembrane region" description="Helical" evidence="1">
    <location>
        <begin position="81"/>
        <end position="101"/>
    </location>
</feature>
<keyword evidence="3" id="KW-1185">Reference proteome</keyword>
<sequence length="112" mass="12823">MPMHGYIVNISLLKRIVILAEVKVTVVGYKRKNMCPREVMLAEEALLHSLGLVFTVLAFWLTRQLKFSIATRQSKMDEFLLYTAFFFTLNYLISTISLVAATDTENAVRNSF</sequence>
<evidence type="ECO:0000313" key="3">
    <source>
        <dbReference type="Proteomes" id="UP000784294"/>
    </source>
</evidence>
<protein>
    <submittedName>
        <fullName evidence="2">Uncharacterized protein</fullName>
    </submittedName>
</protein>
<dbReference type="AlphaFoldDB" id="A0A3S5BI86"/>
<evidence type="ECO:0000256" key="1">
    <source>
        <dbReference type="SAM" id="Phobius"/>
    </source>
</evidence>
<accession>A0A3S5BI86</accession>
<feature type="transmembrane region" description="Helical" evidence="1">
    <location>
        <begin position="41"/>
        <end position="61"/>
    </location>
</feature>
<keyword evidence="1" id="KW-0472">Membrane</keyword>
<comment type="caution">
    <text evidence="2">The sequence shown here is derived from an EMBL/GenBank/DDBJ whole genome shotgun (WGS) entry which is preliminary data.</text>
</comment>
<keyword evidence="1" id="KW-0812">Transmembrane</keyword>
<dbReference type="Proteomes" id="UP000784294">
    <property type="component" value="Unassembled WGS sequence"/>
</dbReference>
<proteinExistence type="predicted"/>
<organism evidence="2 3">
    <name type="scientific">Protopolystoma xenopodis</name>
    <dbReference type="NCBI Taxonomy" id="117903"/>
    <lineage>
        <taxon>Eukaryota</taxon>
        <taxon>Metazoa</taxon>
        <taxon>Spiralia</taxon>
        <taxon>Lophotrochozoa</taxon>
        <taxon>Platyhelminthes</taxon>
        <taxon>Monogenea</taxon>
        <taxon>Polyopisthocotylea</taxon>
        <taxon>Polystomatidea</taxon>
        <taxon>Polystomatidae</taxon>
        <taxon>Protopolystoma</taxon>
    </lineage>
</organism>